<proteinExistence type="predicted"/>
<dbReference type="OrthoDB" id="9920139at2"/>
<dbReference type="Proteomes" id="UP000236182">
    <property type="component" value="Unassembled WGS sequence"/>
</dbReference>
<accession>A0A316WGN2</accession>
<comment type="caution">
    <text evidence="1">The sequence shown here is derived from an EMBL/GenBank/DDBJ whole genome shotgun (WGS) entry which is preliminary data.</text>
</comment>
<protein>
    <submittedName>
        <fullName evidence="1">Uncharacterized protein</fullName>
    </submittedName>
</protein>
<name>A0A316WGN2_9FLAO</name>
<evidence type="ECO:0000313" key="1">
    <source>
        <dbReference type="EMBL" id="PWN59553.1"/>
    </source>
</evidence>
<evidence type="ECO:0000313" key="2">
    <source>
        <dbReference type="Proteomes" id="UP000236182"/>
    </source>
</evidence>
<dbReference type="RefSeq" id="WP_109623962.1">
    <property type="nucleotide sequence ID" value="NZ_PPEI02000011.1"/>
</dbReference>
<organism evidence="1 2">
    <name type="scientific">Chryseobacterium oncorhynchi</name>
    <dbReference type="NCBI Taxonomy" id="741074"/>
    <lineage>
        <taxon>Bacteria</taxon>
        <taxon>Pseudomonadati</taxon>
        <taxon>Bacteroidota</taxon>
        <taxon>Flavobacteriia</taxon>
        <taxon>Flavobacteriales</taxon>
        <taxon>Weeksellaceae</taxon>
        <taxon>Chryseobacterium group</taxon>
        <taxon>Chryseobacterium</taxon>
    </lineage>
</organism>
<sequence>MEKIISNLKKCSFNGQSYFKETDSMDRIVYFQENRSNDIELIRDQIDCYLSNINDAFIDSLVKSNLNLCNHYYFISNELIARNKISIFTKKEFGKLIDISMLYINDSRELIFKTVDIPEVIAFIKNIFKVNEFYILTKENRTAALANRLRNKFTI</sequence>
<dbReference type="EMBL" id="PPEI02000011">
    <property type="protein sequence ID" value="PWN59553.1"/>
    <property type="molecule type" value="Genomic_DNA"/>
</dbReference>
<keyword evidence="2" id="KW-1185">Reference proteome</keyword>
<reference evidence="1" key="1">
    <citation type="submission" date="2018-04" db="EMBL/GenBank/DDBJ databases">
        <title>Draft Genome Sequences of Chryseobacterium lactis NCTC11390T isolated from milk, Chryseobacterium oncorhynchi 701B-08T from rainbow trout, and Chryseobacterium viscerum 687B-08T from diseased fish.</title>
        <authorList>
            <person name="Jeong J.-J."/>
            <person name="Lee Y.J."/>
            <person name="Pathiraja D."/>
            <person name="Park B."/>
            <person name="Choi I.-G."/>
            <person name="Kim K.D."/>
        </authorList>
    </citation>
    <scope>NUCLEOTIDE SEQUENCE [LARGE SCALE GENOMIC DNA]</scope>
    <source>
        <strain evidence="1">701B-08</strain>
    </source>
</reference>
<gene>
    <name evidence="1" type="ORF">C1638_021360</name>
</gene>
<dbReference type="AlphaFoldDB" id="A0A316WGN2"/>